<dbReference type="PANTHER" id="PTHR23131">
    <property type="entry name" value="ENDORIBONUCLEASE LACTB2"/>
    <property type="match status" value="1"/>
</dbReference>
<dbReference type="Pfam" id="PF17778">
    <property type="entry name" value="WHD_BLACT"/>
    <property type="match status" value="1"/>
</dbReference>
<reference evidence="2 3" key="1">
    <citation type="submission" date="2018-08" db="EMBL/GenBank/DDBJ databases">
        <title>Genomic Encyclopedia of Archaeal and Bacterial Type Strains, Phase II (KMG-II): from individual species to whole genera.</title>
        <authorList>
            <person name="Goeker M."/>
        </authorList>
    </citation>
    <scope>NUCLEOTIDE SEQUENCE [LARGE SCALE GENOMIC DNA]</scope>
    <source>
        <strain evidence="2 3">DSM 582</strain>
    </source>
</reference>
<comment type="caution">
    <text evidence="2">The sequence shown here is derived from an EMBL/GenBank/DDBJ whole genome shotgun (WGS) entry which is preliminary data.</text>
</comment>
<dbReference type="Gene3D" id="1.10.10.10">
    <property type="entry name" value="Winged helix-like DNA-binding domain superfamily/Winged helix DNA-binding domain"/>
    <property type="match status" value="1"/>
</dbReference>
<dbReference type="SMART" id="SM00849">
    <property type="entry name" value="Lactamase_B"/>
    <property type="match status" value="1"/>
</dbReference>
<dbReference type="InterPro" id="IPR001279">
    <property type="entry name" value="Metallo-B-lactamas"/>
</dbReference>
<dbReference type="AlphaFoldDB" id="A0AAQ0KLG1"/>
<feature type="domain" description="Metallo-beta-lactamase" evidence="1">
    <location>
        <begin position="36"/>
        <end position="190"/>
    </location>
</feature>
<dbReference type="CDD" id="cd16278">
    <property type="entry name" value="metallo-hydrolase-like_MBL-fold"/>
    <property type="match status" value="1"/>
</dbReference>
<sequence>MAFLAEPIPPRQIPLPVIPGVCRIVAPNAGPMTYHGTNTYLIDMPDGVVVLDPGPEDAPHLRAVAKATNGRAMAILLSHGHADHCAGASMLADMLGAPILGHESFTSRVASITGRLRHGDRIGELTCLHTPGHAMDHLCFALPGGIVFSGDHVMSWSSSVVPFPSGDMRAYLANLEMLRDRRDHLLLPGHGPAVPSPSTFIDQLIDRRLKREGAIMKALGSTNSTPEELVHRLYEGRASPVWRAALHNVRSHLEKLQADGRVVSVEDGRWQAVASSEQREIYCL</sequence>
<evidence type="ECO:0000313" key="3">
    <source>
        <dbReference type="Proteomes" id="UP000256794"/>
    </source>
</evidence>
<protein>
    <submittedName>
        <fullName evidence="2">Glyoxylase-like metal-dependent hydrolase (Beta-lactamase superfamily II)</fullName>
    </submittedName>
</protein>
<dbReference type="Pfam" id="PF00753">
    <property type="entry name" value="Lactamase_B"/>
    <property type="match status" value="1"/>
</dbReference>
<proteinExistence type="predicted"/>
<dbReference type="InterPro" id="IPR050662">
    <property type="entry name" value="Sec-metab_biosynth-thioest"/>
</dbReference>
<dbReference type="SUPFAM" id="SSF56281">
    <property type="entry name" value="Metallo-hydrolase/oxidoreductase"/>
    <property type="match status" value="1"/>
</dbReference>
<evidence type="ECO:0000259" key="1">
    <source>
        <dbReference type="SMART" id="SM00849"/>
    </source>
</evidence>
<dbReference type="Gene3D" id="3.60.15.10">
    <property type="entry name" value="Ribonuclease Z/Hydroxyacylglutathione hydrolase-like"/>
    <property type="match status" value="1"/>
</dbReference>
<keyword evidence="2" id="KW-0378">Hydrolase</keyword>
<dbReference type="GO" id="GO:0016787">
    <property type="term" value="F:hydrolase activity"/>
    <property type="evidence" value="ECO:0007669"/>
    <property type="project" value="UniProtKB-KW"/>
</dbReference>
<dbReference type="InterPro" id="IPR041516">
    <property type="entry name" value="LACTB2_WH"/>
</dbReference>
<dbReference type="InterPro" id="IPR036388">
    <property type="entry name" value="WH-like_DNA-bd_sf"/>
</dbReference>
<name>A0AAQ0KLG1_PARVE</name>
<dbReference type="PANTHER" id="PTHR23131:SF0">
    <property type="entry name" value="ENDORIBONUCLEASE LACTB2"/>
    <property type="match status" value="1"/>
</dbReference>
<evidence type="ECO:0000313" key="2">
    <source>
        <dbReference type="EMBL" id="REG46419.1"/>
    </source>
</evidence>
<accession>A0AAQ0KLG1</accession>
<dbReference type="Proteomes" id="UP000256794">
    <property type="component" value="Unassembled WGS sequence"/>
</dbReference>
<organism evidence="2 3">
    <name type="scientific">Paracoccus versutus</name>
    <name type="common">Thiobacillus versutus</name>
    <dbReference type="NCBI Taxonomy" id="34007"/>
    <lineage>
        <taxon>Bacteria</taxon>
        <taxon>Pseudomonadati</taxon>
        <taxon>Pseudomonadota</taxon>
        <taxon>Alphaproteobacteria</taxon>
        <taxon>Rhodobacterales</taxon>
        <taxon>Paracoccaceae</taxon>
        <taxon>Paracoccus</taxon>
    </lineage>
</organism>
<dbReference type="RefSeq" id="WP_084196834.1">
    <property type="nucleotide sequence ID" value="NZ_CP035284.1"/>
</dbReference>
<dbReference type="EMBL" id="QUMX01000015">
    <property type="protein sequence ID" value="REG46419.1"/>
    <property type="molecule type" value="Genomic_DNA"/>
</dbReference>
<dbReference type="InterPro" id="IPR036866">
    <property type="entry name" value="RibonucZ/Hydroxyglut_hydro"/>
</dbReference>
<keyword evidence="3" id="KW-1185">Reference proteome</keyword>
<gene>
    <name evidence="2" type="ORF">ATH84_101536</name>
</gene>